<reference evidence="4 5" key="1">
    <citation type="submission" date="2014-11" db="EMBL/GenBank/DDBJ databases">
        <title>Genetic blueprint of the zoonotic pathogen Toxocara canis.</title>
        <authorList>
            <person name="Zhu X.-Q."/>
            <person name="Korhonen P.K."/>
            <person name="Cai H."/>
            <person name="Young N.D."/>
            <person name="Nejsum P."/>
            <person name="von Samson-Himmelstjerna G."/>
            <person name="Boag P.R."/>
            <person name="Tan P."/>
            <person name="Li Q."/>
            <person name="Min J."/>
            <person name="Yang Y."/>
            <person name="Wang X."/>
            <person name="Fang X."/>
            <person name="Hall R.S."/>
            <person name="Hofmann A."/>
            <person name="Sternberg P.W."/>
            <person name="Jex A.R."/>
            <person name="Gasser R.B."/>
        </authorList>
    </citation>
    <scope>NUCLEOTIDE SEQUENCE [LARGE SCALE GENOMIC DNA]</scope>
    <source>
        <strain evidence="4">PN_DK_2014</strain>
    </source>
</reference>
<keyword evidence="1 2" id="KW-1015">Disulfide bond</keyword>
<comment type="caution">
    <text evidence="4">The sequence shown here is derived from an EMBL/GenBank/DDBJ whole genome shotgun (WGS) entry which is preliminary data.</text>
</comment>
<evidence type="ECO:0000313" key="4">
    <source>
        <dbReference type="EMBL" id="KHN76414.1"/>
    </source>
</evidence>
<dbReference type="InterPro" id="IPR036055">
    <property type="entry name" value="LDL_receptor-like_sf"/>
</dbReference>
<dbReference type="Pfam" id="PF00057">
    <property type="entry name" value="Ldl_recept_a"/>
    <property type="match status" value="1"/>
</dbReference>
<keyword evidence="5" id="KW-1185">Reference proteome</keyword>
<dbReference type="Proteomes" id="UP000031036">
    <property type="component" value="Unassembled WGS sequence"/>
</dbReference>
<protein>
    <submittedName>
        <fullName evidence="4">Prohormone-4</fullName>
    </submittedName>
</protein>
<dbReference type="AlphaFoldDB" id="A0A0B2V4K1"/>
<evidence type="ECO:0000313" key="5">
    <source>
        <dbReference type="Proteomes" id="UP000031036"/>
    </source>
</evidence>
<gene>
    <name evidence="4" type="ORF">Tcan_14993</name>
</gene>
<dbReference type="SMART" id="SM00192">
    <property type="entry name" value="LDLa"/>
    <property type="match status" value="1"/>
</dbReference>
<keyword evidence="3" id="KW-1133">Transmembrane helix</keyword>
<dbReference type="OMA" id="GICISIQ"/>
<evidence type="ECO:0000256" key="3">
    <source>
        <dbReference type="SAM" id="Phobius"/>
    </source>
</evidence>
<evidence type="ECO:0000256" key="2">
    <source>
        <dbReference type="PROSITE-ProRule" id="PRU00124"/>
    </source>
</evidence>
<evidence type="ECO:0000256" key="1">
    <source>
        <dbReference type="ARBA" id="ARBA00023157"/>
    </source>
</evidence>
<dbReference type="SUPFAM" id="SSF57424">
    <property type="entry name" value="LDL receptor-like module"/>
    <property type="match status" value="1"/>
</dbReference>
<accession>A0A0B2V4K1</accession>
<comment type="caution">
    <text evidence="2">Lacks conserved residue(s) required for the propagation of feature annotation.</text>
</comment>
<keyword evidence="3" id="KW-0812">Transmembrane</keyword>
<dbReference type="Gene3D" id="4.10.400.10">
    <property type="entry name" value="Low-density Lipoprotein Receptor"/>
    <property type="match status" value="1"/>
</dbReference>
<feature type="disulfide bond" evidence="2">
    <location>
        <begin position="100"/>
        <end position="118"/>
    </location>
</feature>
<proteinExistence type="predicted"/>
<dbReference type="EMBL" id="JPKZ01002492">
    <property type="protein sequence ID" value="KHN76414.1"/>
    <property type="molecule type" value="Genomic_DNA"/>
</dbReference>
<feature type="transmembrane region" description="Helical" evidence="3">
    <location>
        <begin position="47"/>
        <end position="69"/>
    </location>
</feature>
<feature type="transmembrane region" description="Helical" evidence="3">
    <location>
        <begin position="21"/>
        <end position="41"/>
    </location>
</feature>
<dbReference type="PANTHER" id="PTHR20967">
    <property type="entry name" value="PROHORMONE-4"/>
    <property type="match status" value="1"/>
</dbReference>
<name>A0A0B2V4K1_TOXCA</name>
<dbReference type="CDD" id="cd00112">
    <property type="entry name" value="LDLa"/>
    <property type="match status" value="1"/>
</dbReference>
<dbReference type="InterPro" id="IPR002172">
    <property type="entry name" value="LDrepeatLR_classA_rpt"/>
</dbReference>
<dbReference type="PANTHER" id="PTHR20967:SF0">
    <property type="entry name" value="PROHORMONE-4"/>
    <property type="match status" value="1"/>
</dbReference>
<sequence length="240" mass="25788">MRSAFESSSKVVSAPVMPLPGSVSSALYLLFLVVRVVVYFAKLCVSMSITSVTTFSATVVVCCLVIPYTNAFSIRELIKGGKRTSDATPVSCPTWHPFQCPNGDCVPIKYLCDGSPDCGDEYDENKSMCTAATRPPVEETASFLKALLNAHGNDFLVKVFGPKASNQLKGMGGVDKVAVALSQSPTIDAFGAEMNFTEDEVEKMTDLMAEIASGSNAGLTNNEAADFRFFVQKLHETGFF</sequence>
<dbReference type="PROSITE" id="PS50068">
    <property type="entry name" value="LDLRA_2"/>
    <property type="match status" value="1"/>
</dbReference>
<dbReference type="OrthoDB" id="6239681at2759"/>
<organism evidence="4 5">
    <name type="scientific">Toxocara canis</name>
    <name type="common">Canine roundworm</name>
    <dbReference type="NCBI Taxonomy" id="6265"/>
    <lineage>
        <taxon>Eukaryota</taxon>
        <taxon>Metazoa</taxon>
        <taxon>Ecdysozoa</taxon>
        <taxon>Nematoda</taxon>
        <taxon>Chromadorea</taxon>
        <taxon>Rhabditida</taxon>
        <taxon>Spirurina</taxon>
        <taxon>Ascaridomorpha</taxon>
        <taxon>Ascaridoidea</taxon>
        <taxon>Toxocaridae</taxon>
        <taxon>Toxocara</taxon>
    </lineage>
</organism>
<keyword evidence="3" id="KW-0472">Membrane</keyword>
<dbReference type="InterPro" id="IPR053103">
    <property type="entry name" value="IDLSRF-like_peptide"/>
</dbReference>